<accession>A0A0F9DJV4</accession>
<dbReference type="InterPro" id="IPR058009">
    <property type="entry name" value="TTP_Phage_16"/>
</dbReference>
<reference evidence="1" key="1">
    <citation type="journal article" date="2015" name="Nature">
        <title>Complex archaea that bridge the gap between prokaryotes and eukaryotes.</title>
        <authorList>
            <person name="Spang A."/>
            <person name="Saw J.H."/>
            <person name="Jorgensen S.L."/>
            <person name="Zaremba-Niedzwiedzka K."/>
            <person name="Martijn J."/>
            <person name="Lind A.E."/>
            <person name="van Eijk R."/>
            <person name="Schleper C."/>
            <person name="Guy L."/>
            <person name="Ettema T.J."/>
        </authorList>
    </citation>
    <scope>NUCLEOTIDE SEQUENCE</scope>
</reference>
<sequence>MATYITPGRSEVAWVTTVADDTAITAAEANAGVDITAFTREMPTVPRATNLSDNTDLSSTFESRQVGTRGGDEITVLIKRHIATADDTAYTTLGEDTAGFLVIARQGLAATGTFAVSDRVDVFPVTVSSLEDGTPGRNDIDTAIVHIPVTSSPTRDQTIAA</sequence>
<comment type="caution">
    <text evidence="1">The sequence shown here is derived from an EMBL/GenBank/DDBJ whole genome shotgun (WGS) entry which is preliminary data.</text>
</comment>
<dbReference type="AlphaFoldDB" id="A0A0F9DJV4"/>
<dbReference type="EMBL" id="LAZR01031315">
    <property type="protein sequence ID" value="KKL54116.1"/>
    <property type="molecule type" value="Genomic_DNA"/>
</dbReference>
<name>A0A0F9DJV4_9ZZZZ</name>
<protein>
    <submittedName>
        <fullName evidence="1">Uncharacterized protein</fullName>
    </submittedName>
</protein>
<evidence type="ECO:0000313" key="1">
    <source>
        <dbReference type="EMBL" id="KKL54116.1"/>
    </source>
</evidence>
<organism evidence="1">
    <name type="scientific">marine sediment metagenome</name>
    <dbReference type="NCBI Taxonomy" id="412755"/>
    <lineage>
        <taxon>unclassified sequences</taxon>
        <taxon>metagenomes</taxon>
        <taxon>ecological metagenomes</taxon>
    </lineage>
</organism>
<dbReference type="Pfam" id="PF25595">
    <property type="entry name" value="Phage_TTP_16"/>
    <property type="match status" value="1"/>
</dbReference>
<gene>
    <name evidence="1" type="ORF">LCGC14_2268640</name>
</gene>
<proteinExistence type="predicted"/>